<sequence length="388" mass="44570">MEGEMYTFVMVWISVLACLCYSHTITKFFPKGTIRFLTIFPVLCLFIYLPLCLTSINLGCNSTFFISWLTNFKLLLFAFSTGPLHSDPPLSLTRFILLACLPIKIKQPNQEVLKNGPNQKSENYPFLEIAKNGQNNDLNGESKGYHVQDLPKKGHKSLSNYAIKFLLFAALIKVYDYRESIHPTLLWLLYCFHIYFVLELLLAMFAAIARSLMSLELEPQFDDPYLATSLQDFWGKRWNLMVSNILRPTVFVPVHHVSKILIGKKLAALPAVIATFFVSGLMHELIFYSYQRRKTNWQAMCFFMLHGVALALEIGIKKMVNGRFRLPRTVSRPLTLTFVIVTSFWLFFPPFLRGNIAEVKSCKETLAFIEFVKHGRLVSPSDLTCPYL</sequence>
<evidence type="ECO:0000259" key="10">
    <source>
        <dbReference type="Pfam" id="PF13813"/>
    </source>
</evidence>
<gene>
    <name evidence="11" type="ORF">POM88_025041</name>
</gene>
<dbReference type="InterPro" id="IPR044851">
    <property type="entry name" value="Wax_synthase"/>
</dbReference>
<evidence type="ECO:0000256" key="8">
    <source>
        <dbReference type="ARBA" id="ARBA00023315"/>
    </source>
</evidence>
<dbReference type="PIRSF" id="PIRSF037006">
    <property type="entry name" value="Wax_synthase"/>
    <property type="match status" value="1"/>
</dbReference>
<keyword evidence="7 9" id="KW-0472">Membrane</keyword>
<dbReference type="Pfam" id="PF13813">
    <property type="entry name" value="MBOAT_2"/>
    <property type="match status" value="1"/>
</dbReference>
<comment type="subcellular location">
    <subcellularLocation>
        <location evidence="1">Membrane</location>
        <topology evidence="1">Multi-pass membrane protein</topology>
    </subcellularLocation>
</comment>
<evidence type="ECO:0000313" key="12">
    <source>
        <dbReference type="Proteomes" id="UP001237642"/>
    </source>
</evidence>
<feature type="transmembrane region" description="Helical" evidence="9">
    <location>
        <begin position="187"/>
        <end position="209"/>
    </location>
</feature>
<evidence type="ECO:0000256" key="2">
    <source>
        <dbReference type="ARBA" id="ARBA00007282"/>
    </source>
</evidence>
<dbReference type="GO" id="GO:0016020">
    <property type="term" value="C:membrane"/>
    <property type="evidence" value="ECO:0007669"/>
    <property type="project" value="UniProtKB-SubCell"/>
</dbReference>
<dbReference type="InterPro" id="IPR017088">
    <property type="entry name" value="Wax_synthase_Magnoliopsida"/>
</dbReference>
<evidence type="ECO:0000313" key="11">
    <source>
        <dbReference type="EMBL" id="KAK1378297.1"/>
    </source>
</evidence>
<dbReference type="EMBL" id="JAUIZM010000006">
    <property type="protein sequence ID" value="KAK1378297.1"/>
    <property type="molecule type" value="Genomic_DNA"/>
</dbReference>
<comment type="caution">
    <text evidence="11">The sequence shown here is derived from an EMBL/GenBank/DDBJ whole genome shotgun (WGS) entry which is preliminary data.</text>
</comment>
<dbReference type="AlphaFoldDB" id="A0AAD8I5F0"/>
<dbReference type="Proteomes" id="UP001237642">
    <property type="component" value="Unassembled WGS sequence"/>
</dbReference>
<keyword evidence="6" id="KW-0443">Lipid metabolism</keyword>
<keyword evidence="5 9" id="KW-1133">Transmembrane helix</keyword>
<dbReference type="GO" id="GO:0006629">
    <property type="term" value="P:lipid metabolic process"/>
    <property type="evidence" value="ECO:0007669"/>
    <property type="project" value="UniProtKB-KW"/>
</dbReference>
<evidence type="ECO:0000256" key="3">
    <source>
        <dbReference type="ARBA" id="ARBA00022679"/>
    </source>
</evidence>
<feature type="domain" description="Wax synthase" evidence="10">
    <location>
        <begin position="218"/>
        <end position="305"/>
    </location>
</feature>
<feature type="transmembrane region" description="Helical" evidence="9">
    <location>
        <begin position="296"/>
        <end position="314"/>
    </location>
</feature>
<proteinExistence type="inferred from homology"/>
<dbReference type="InterPro" id="IPR032805">
    <property type="entry name" value="Wax_synthase_dom"/>
</dbReference>
<protein>
    <submittedName>
        <fullName evidence="11">Acyl-CoA--sterol O-acyltransferase 1-like</fullName>
    </submittedName>
</protein>
<evidence type="ECO:0000256" key="4">
    <source>
        <dbReference type="ARBA" id="ARBA00022692"/>
    </source>
</evidence>
<evidence type="ECO:0000256" key="9">
    <source>
        <dbReference type="SAM" id="Phobius"/>
    </source>
</evidence>
<keyword evidence="3" id="KW-0808">Transferase</keyword>
<feature type="transmembrane region" description="Helical" evidence="9">
    <location>
        <begin position="334"/>
        <end position="352"/>
    </location>
</feature>
<dbReference type="GO" id="GO:0008374">
    <property type="term" value="F:O-acyltransferase activity"/>
    <property type="evidence" value="ECO:0007669"/>
    <property type="project" value="InterPro"/>
</dbReference>
<reference evidence="11" key="2">
    <citation type="submission" date="2023-05" db="EMBL/GenBank/DDBJ databases">
        <authorList>
            <person name="Schelkunov M.I."/>
        </authorList>
    </citation>
    <scope>NUCLEOTIDE SEQUENCE</scope>
    <source>
        <strain evidence="11">Hsosn_3</strain>
        <tissue evidence="11">Leaf</tissue>
    </source>
</reference>
<feature type="transmembrane region" description="Helical" evidence="9">
    <location>
        <begin position="36"/>
        <end position="58"/>
    </location>
</feature>
<feature type="transmembrane region" description="Helical" evidence="9">
    <location>
        <begin position="6"/>
        <end position="24"/>
    </location>
</feature>
<evidence type="ECO:0000256" key="7">
    <source>
        <dbReference type="ARBA" id="ARBA00023136"/>
    </source>
</evidence>
<feature type="transmembrane region" description="Helical" evidence="9">
    <location>
        <begin position="266"/>
        <end position="290"/>
    </location>
</feature>
<keyword evidence="12" id="KW-1185">Reference proteome</keyword>
<reference evidence="11" key="1">
    <citation type="submission" date="2023-02" db="EMBL/GenBank/DDBJ databases">
        <title>Genome of toxic invasive species Heracleum sosnowskyi carries increased number of genes despite the absence of recent whole-genome duplications.</title>
        <authorList>
            <person name="Schelkunov M."/>
            <person name="Shtratnikova V."/>
            <person name="Makarenko M."/>
            <person name="Klepikova A."/>
            <person name="Omelchenko D."/>
            <person name="Novikova G."/>
            <person name="Obukhova E."/>
            <person name="Bogdanov V."/>
            <person name="Penin A."/>
            <person name="Logacheva M."/>
        </authorList>
    </citation>
    <scope>NUCLEOTIDE SEQUENCE</scope>
    <source>
        <strain evidence="11">Hsosn_3</strain>
        <tissue evidence="11">Leaf</tissue>
    </source>
</reference>
<accession>A0AAD8I5F0</accession>
<evidence type="ECO:0000256" key="5">
    <source>
        <dbReference type="ARBA" id="ARBA00022989"/>
    </source>
</evidence>
<keyword evidence="4 9" id="KW-0812">Transmembrane</keyword>
<comment type="similarity">
    <text evidence="2">Belongs to the wax synthase family.</text>
</comment>
<dbReference type="PANTHER" id="PTHR31595">
    <property type="entry name" value="LONG-CHAIN-ALCOHOL O-FATTY-ACYLTRANSFERASE 3-RELATED"/>
    <property type="match status" value="1"/>
</dbReference>
<name>A0AAD8I5F0_9APIA</name>
<dbReference type="PANTHER" id="PTHR31595:SF72">
    <property type="entry name" value="ACYL-COA--STEROL O-ACYLTRANSFERASE 1-LIKE"/>
    <property type="match status" value="1"/>
</dbReference>
<evidence type="ECO:0000256" key="1">
    <source>
        <dbReference type="ARBA" id="ARBA00004141"/>
    </source>
</evidence>
<keyword evidence="8" id="KW-0012">Acyltransferase</keyword>
<organism evidence="11 12">
    <name type="scientific">Heracleum sosnowskyi</name>
    <dbReference type="NCBI Taxonomy" id="360622"/>
    <lineage>
        <taxon>Eukaryota</taxon>
        <taxon>Viridiplantae</taxon>
        <taxon>Streptophyta</taxon>
        <taxon>Embryophyta</taxon>
        <taxon>Tracheophyta</taxon>
        <taxon>Spermatophyta</taxon>
        <taxon>Magnoliopsida</taxon>
        <taxon>eudicotyledons</taxon>
        <taxon>Gunneridae</taxon>
        <taxon>Pentapetalae</taxon>
        <taxon>asterids</taxon>
        <taxon>campanulids</taxon>
        <taxon>Apiales</taxon>
        <taxon>Apiaceae</taxon>
        <taxon>Apioideae</taxon>
        <taxon>apioid superclade</taxon>
        <taxon>Tordylieae</taxon>
        <taxon>Tordyliinae</taxon>
        <taxon>Heracleum</taxon>
    </lineage>
</organism>
<evidence type="ECO:0000256" key="6">
    <source>
        <dbReference type="ARBA" id="ARBA00023098"/>
    </source>
</evidence>